<evidence type="ECO:0000313" key="2">
    <source>
        <dbReference type="EMBL" id="TQM39558.1"/>
    </source>
</evidence>
<organism evidence="2 3">
    <name type="scientific">Flavobacterium branchiophilum</name>
    <dbReference type="NCBI Taxonomy" id="55197"/>
    <lineage>
        <taxon>Bacteria</taxon>
        <taxon>Pseudomonadati</taxon>
        <taxon>Bacteroidota</taxon>
        <taxon>Flavobacteriia</taxon>
        <taxon>Flavobacteriales</taxon>
        <taxon>Flavobacteriaceae</taxon>
        <taxon>Flavobacterium</taxon>
    </lineage>
</organism>
<name>A0A543G0F4_9FLAO</name>
<proteinExistence type="predicted"/>
<comment type="caution">
    <text evidence="2">The sequence shown here is derived from an EMBL/GenBank/DDBJ whole genome shotgun (WGS) entry which is preliminary data.</text>
</comment>
<evidence type="ECO:0000313" key="3">
    <source>
        <dbReference type="Proteomes" id="UP000320773"/>
    </source>
</evidence>
<dbReference type="RefSeq" id="WP_089080305.1">
    <property type="nucleotide sequence ID" value="NZ_VFPJ01000001.1"/>
</dbReference>
<reference evidence="2 3" key="1">
    <citation type="submission" date="2019-06" db="EMBL/GenBank/DDBJ databases">
        <title>Genomic Encyclopedia of Archaeal and Bacterial Type Strains, Phase II (KMG-II): from individual species to whole genera.</title>
        <authorList>
            <person name="Goeker M."/>
        </authorList>
    </citation>
    <scope>NUCLEOTIDE SEQUENCE [LARGE SCALE GENOMIC DNA]</scope>
    <source>
        <strain evidence="2 3">DSM 24789</strain>
    </source>
</reference>
<feature type="signal peptide" evidence="1">
    <location>
        <begin position="1"/>
        <end position="19"/>
    </location>
</feature>
<feature type="chain" id="PRO_5021935792" evidence="1">
    <location>
        <begin position="20"/>
        <end position="207"/>
    </location>
</feature>
<sequence length="207" mass="23246">MKKMLFFVLFAFQSYTLFAQGLIIGLASGPAAYIPKATVLNDYPLYETVKKFDFSKKKVTIKFDDLRDSLKLKKLACASIELENKSEFNAELGAQVVKAYIDTLCVRSNFIISESQDSEQITAKLEALDCKKTGFMIPNVHGICQIQFAFQNFSKTYCVDIKDGDLNAPVGRMTPISVKKAKKLMVCASIRIAVELFLIDLQNEIKK</sequence>
<keyword evidence="1" id="KW-0732">Signal</keyword>
<gene>
    <name evidence="2" type="ORF">BC670_0358</name>
</gene>
<dbReference type="EMBL" id="VFPJ01000001">
    <property type="protein sequence ID" value="TQM39558.1"/>
    <property type="molecule type" value="Genomic_DNA"/>
</dbReference>
<dbReference type="Proteomes" id="UP000320773">
    <property type="component" value="Unassembled WGS sequence"/>
</dbReference>
<accession>A0A543G0F4</accession>
<evidence type="ECO:0000256" key="1">
    <source>
        <dbReference type="SAM" id="SignalP"/>
    </source>
</evidence>
<protein>
    <submittedName>
        <fullName evidence="2">Uncharacterized protein</fullName>
    </submittedName>
</protein>
<dbReference type="AlphaFoldDB" id="A0A543G0F4"/>